<gene>
    <name evidence="1" type="ORF">SDC9_156762</name>
</gene>
<dbReference type="AlphaFoldDB" id="A0A645F7G8"/>
<comment type="caution">
    <text evidence="1">The sequence shown here is derived from an EMBL/GenBank/DDBJ whole genome shotgun (WGS) entry which is preliminary data.</text>
</comment>
<protein>
    <submittedName>
        <fullName evidence="1">Uncharacterized protein</fullName>
    </submittedName>
</protein>
<name>A0A645F7G8_9ZZZZ</name>
<proteinExistence type="predicted"/>
<dbReference type="EMBL" id="VSSQ01055582">
    <property type="protein sequence ID" value="MPN09472.1"/>
    <property type="molecule type" value="Genomic_DNA"/>
</dbReference>
<accession>A0A645F7G8</accession>
<sequence length="46" mass="5108">MQRKTLFLAGGIQRIQRQSQTVAVQSFTADQTGFRKDHQLAAIGFG</sequence>
<organism evidence="1">
    <name type="scientific">bioreactor metagenome</name>
    <dbReference type="NCBI Taxonomy" id="1076179"/>
    <lineage>
        <taxon>unclassified sequences</taxon>
        <taxon>metagenomes</taxon>
        <taxon>ecological metagenomes</taxon>
    </lineage>
</organism>
<reference evidence="1" key="1">
    <citation type="submission" date="2019-08" db="EMBL/GenBank/DDBJ databases">
        <authorList>
            <person name="Kucharzyk K."/>
            <person name="Murdoch R.W."/>
            <person name="Higgins S."/>
            <person name="Loffler F."/>
        </authorList>
    </citation>
    <scope>NUCLEOTIDE SEQUENCE</scope>
</reference>
<evidence type="ECO:0000313" key="1">
    <source>
        <dbReference type="EMBL" id="MPN09472.1"/>
    </source>
</evidence>